<keyword evidence="3" id="KW-1185">Reference proteome</keyword>
<evidence type="ECO:0000313" key="3">
    <source>
        <dbReference type="Proteomes" id="UP001459277"/>
    </source>
</evidence>
<gene>
    <name evidence="2" type="ORF">SO802_022144</name>
</gene>
<dbReference type="AlphaFoldDB" id="A0AAW2CIX4"/>
<reference evidence="2 3" key="1">
    <citation type="submission" date="2024-01" db="EMBL/GenBank/DDBJ databases">
        <title>A telomere-to-telomere, gap-free genome of sweet tea (Lithocarpus litseifolius).</title>
        <authorList>
            <person name="Zhou J."/>
        </authorList>
    </citation>
    <scope>NUCLEOTIDE SEQUENCE [LARGE SCALE GENOMIC DNA]</scope>
    <source>
        <strain evidence="2">Zhou-2022a</strain>
        <tissue evidence="2">Leaf</tissue>
    </source>
</reference>
<dbReference type="EMBL" id="JAZDWU010000007">
    <property type="protein sequence ID" value="KAK9997458.1"/>
    <property type="molecule type" value="Genomic_DNA"/>
</dbReference>
<evidence type="ECO:0000313" key="2">
    <source>
        <dbReference type="EMBL" id="KAK9997458.1"/>
    </source>
</evidence>
<organism evidence="2 3">
    <name type="scientific">Lithocarpus litseifolius</name>
    <dbReference type="NCBI Taxonomy" id="425828"/>
    <lineage>
        <taxon>Eukaryota</taxon>
        <taxon>Viridiplantae</taxon>
        <taxon>Streptophyta</taxon>
        <taxon>Embryophyta</taxon>
        <taxon>Tracheophyta</taxon>
        <taxon>Spermatophyta</taxon>
        <taxon>Magnoliopsida</taxon>
        <taxon>eudicotyledons</taxon>
        <taxon>Gunneridae</taxon>
        <taxon>Pentapetalae</taxon>
        <taxon>rosids</taxon>
        <taxon>fabids</taxon>
        <taxon>Fagales</taxon>
        <taxon>Fagaceae</taxon>
        <taxon>Lithocarpus</taxon>
    </lineage>
</organism>
<sequence>MTTKFNQSMYARMRAKKNEPLSNLRAKTVWVTEKGSLVTTMTPSTPDTESVRMASPDTSVEEINPQSKRQRTGDK</sequence>
<proteinExistence type="predicted"/>
<dbReference type="Proteomes" id="UP001459277">
    <property type="component" value="Unassembled WGS sequence"/>
</dbReference>
<protein>
    <submittedName>
        <fullName evidence="2">Uncharacterized protein</fullName>
    </submittedName>
</protein>
<feature type="region of interest" description="Disordered" evidence="1">
    <location>
        <begin position="39"/>
        <end position="75"/>
    </location>
</feature>
<comment type="caution">
    <text evidence="2">The sequence shown here is derived from an EMBL/GenBank/DDBJ whole genome shotgun (WGS) entry which is preliminary data.</text>
</comment>
<feature type="compositionally biased region" description="Polar residues" evidence="1">
    <location>
        <begin position="39"/>
        <end position="48"/>
    </location>
</feature>
<accession>A0AAW2CIX4</accession>
<name>A0AAW2CIX4_9ROSI</name>
<evidence type="ECO:0000256" key="1">
    <source>
        <dbReference type="SAM" id="MobiDB-lite"/>
    </source>
</evidence>